<sequence length="231" mass="25785">MVAEVYDIHVTEVVRADGKGARGWLAEYLKCSRIAWPDRISRYNLGQRRRDHDGSRHAVDTENIQKFDDLTMYSPVDSERERTVGCERECTGAVGFGAWVEKMQALQAHAGNPGAPTGRRRCRAHCSALPVRRLRYTHVSRARARDPQCAVGAQSERGDGGDINGRGCAYPRESSASMRHARKARRLVGCGGRSHRIVVVAQEVMHGCLWARVGPTADGRECQYSRGWLRV</sequence>
<proteinExistence type="predicted"/>
<gene>
    <name evidence="1" type="ORF">FIBSPDRAFT_225986</name>
</gene>
<protein>
    <submittedName>
        <fullName evidence="1">Uncharacterized protein</fullName>
    </submittedName>
</protein>
<organism evidence="1 2">
    <name type="scientific">Athelia psychrophila</name>
    <dbReference type="NCBI Taxonomy" id="1759441"/>
    <lineage>
        <taxon>Eukaryota</taxon>
        <taxon>Fungi</taxon>
        <taxon>Dikarya</taxon>
        <taxon>Basidiomycota</taxon>
        <taxon>Agaricomycotina</taxon>
        <taxon>Agaricomycetes</taxon>
        <taxon>Agaricomycetidae</taxon>
        <taxon>Atheliales</taxon>
        <taxon>Atheliaceae</taxon>
        <taxon>Athelia</taxon>
    </lineage>
</organism>
<dbReference type="AlphaFoldDB" id="A0A166S889"/>
<evidence type="ECO:0000313" key="2">
    <source>
        <dbReference type="Proteomes" id="UP000076532"/>
    </source>
</evidence>
<evidence type="ECO:0000313" key="1">
    <source>
        <dbReference type="EMBL" id="KZP29137.1"/>
    </source>
</evidence>
<keyword evidence="2" id="KW-1185">Reference proteome</keyword>
<dbReference type="Proteomes" id="UP000076532">
    <property type="component" value="Unassembled WGS sequence"/>
</dbReference>
<accession>A0A166S889</accession>
<name>A0A166S889_9AGAM</name>
<reference evidence="1 2" key="1">
    <citation type="journal article" date="2016" name="Mol. Biol. Evol.">
        <title>Comparative Genomics of Early-Diverging Mushroom-Forming Fungi Provides Insights into the Origins of Lignocellulose Decay Capabilities.</title>
        <authorList>
            <person name="Nagy L.G."/>
            <person name="Riley R."/>
            <person name="Tritt A."/>
            <person name="Adam C."/>
            <person name="Daum C."/>
            <person name="Floudas D."/>
            <person name="Sun H."/>
            <person name="Yadav J.S."/>
            <person name="Pangilinan J."/>
            <person name="Larsson K.H."/>
            <person name="Matsuura K."/>
            <person name="Barry K."/>
            <person name="Labutti K."/>
            <person name="Kuo R."/>
            <person name="Ohm R.A."/>
            <person name="Bhattacharya S.S."/>
            <person name="Shirouzu T."/>
            <person name="Yoshinaga Y."/>
            <person name="Martin F.M."/>
            <person name="Grigoriev I.V."/>
            <person name="Hibbett D.S."/>
        </authorList>
    </citation>
    <scope>NUCLEOTIDE SEQUENCE [LARGE SCALE GENOMIC DNA]</scope>
    <source>
        <strain evidence="1 2">CBS 109695</strain>
    </source>
</reference>
<dbReference type="EMBL" id="KV417500">
    <property type="protein sequence ID" value="KZP29137.1"/>
    <property type="molecule type" value="Genomic_DNA"/>
</dbReference>